<dbReference type="PANTHER" id="PTHR47089">
    <property type="entry name" value="ABC TRANSPORTER, PERMEASE PROTEIN"/>
    <property type="match status" value="1"/>
</dbReference>
<accession>A0ABT0DCS7</accession>
<feature type="transmembrane region" description="Helical" evidence="6">
    <location>
        <begin position="12"/>
        <end position="38"/>
    </location>
</feature>
<proteinExistence type="predicted"/>
<dbReference type="CDD" id="cd06580">
    <property type="entry name" value="TM_PBP1_transp_TpRbsC_like"/>
    <property type="match status" value="1"/>
</dbReference>
<evidence type="ECO:0000313" key="8">
    <source>
        <dbReference type="Proteomes" id="UP001203284"/>
    </source>
</evidence>
<keyword evidence="3 6" id="KW-0812">Transmembrane</keyword>
<gene>
    <name evidence="7" type="ORF">MWN34_12195</name>
</gene>
<feature type="transmembrane region" description="Helical" evidence="6">
    <location>
        <begin position="246"/>
        <end position="268"/>
    </location>
</feature>
<dbReference type="InterPro" id="IPR001851">
    <property type="entry name" value="ABC_transp_permease"/>
</dbReference>
<feature type="transmembrane region" description="Helical" evidence="6">
    <location>
        <begin position="280"/>
        <end position="309"/>
    </location>
</feature>
<keyword evidence="8" id="KW-1185">Reference proteome</keyword>
<reference evidence="7 8" key="1">
    <citation type="submission" date="2022-04" db="EMBL/GenBank/DDBJ databases">
        <authorList>
            <person name="Grouzdev D.S."/>
            <person name="Pantiukh K.S."/>
            <person name="Krutkina M.S."/>
        </authorList>
    </citation>
    <scope>NUCLEOTIDE SEQUENCE [LARGE SCALE GENOMIC DNA]</scope>
    <source>
        <strain evidence="7 8">6x-1</strain>
    </source>
</reference>
<dbReference type="Proteomes" id="UP001203284">
    <property type="component" value="Unassembled WGS sequence"/>
</dbReference>
<evidence type="ECO:0000256" key="4">
    <source>
        <dbReference type="ARBA" id="ARBA00022989"/>
    </source>
</evidence>
<evidence type="ECO:0000256" key="2">
    <source>
        <dbReference type="ARBA" id="ARBA00022475"/>
    </source>
</evidence>
<keyword evidence="2" id="KW-1003">Cell membrane</keyword>
<protein>
    <submittedName>
        <fullName evidence="7">ABC transporter permease</fullName>
    </submittedName>
</protein>
<sequence length="366" mass="38482">MRFKLERRETVSGLGLVAAPVIAVLATLLIGTAMFLVLGLDPLAAFRIYFIDPLTDPYTLQELVVKACPLLLIGLGLVFCYRANRWNIGAEGQYVAGAVLGSIVAIATNGGEGGWWILPAMLAMGAIGGALWGLVPAFLRVRFGASEILTSLMLVYVAQLGLDYLVRGPWRDPAGFNFPKSVSFDPAATVPLLMEDGRMHAGILIAIVVVIVAAFVLGRTLVGFSIELGGSAPRAAAFAGFDERRVTYGVFAVSGALAGLAGIIEVAGPIGNLQPSISPGYGFTAIIAAVLGRLNPFGVVLSSLVLALTYIGGEAAQISLKMPFDVTRVFQGTMLIAILAADVLVRYRVRRVEAPARDAAKVTAHA</sequence>
<dbReference type="EMBL" id="JALKCH010000007">
    <property type="protein sequence ID" value="MCK0197674.1"/>
    <property type="molecule type" value="Genomic_DNA"/>
</dbReference>
<organism evidence="7 8">
    <name type="scientific">Ancylobacter crimeensis</name>
    <dbReference type="NCBI Taxonomy" id="2579147"/>
    <lineage>
        <taxon>Bacteria</taxon>
        <taxon>Pseudomonadati</taxon>
        <taxon>Pseudomonadota</taxon>
        <taxon>Alphaproteobacteria</taxon>
        <taxon>Hyphomicrobiales</taxon>
        <taxon>Xanthobacteraceae</taxon>
        <taxon>Ancylobacter</taxon>
    </lineage>
</organism>
<name>A0ABT0DCS7_9HYPH</name>
<feature type="transmembrane region" description="Helical" evidence="6">
    <location>
        <begin position="58"/>
        <end position="81"/>
    </location>
</feature>
<evidence type="ECO:0000256" key="3">
    <source>
        <dbReference type="ARBA" id="ARBA00022692"/>
    </source>
</evidence>
<keyword evidence="4 6" id="KW-1133">Transmembrane helix</keyword>
<evidence type="ECO:0000256" key="5">
    <source>
        <dbReference type="ARBA" id="ARBA00023136"/>
    </source>
</evidence>
<keyword evidence="5 6" id="KW-0472">Membrane</keyword>
<evidence type="ECO:0000256" key="1">
    <source>
        <dbReference type="ARBA" id="ARBA00004651"/>
    </source>
</evidence>
<evidence type="ECO:0000313" key="7">
    <source>
        <dbReference type="EMBL" id="MCK0197674.1"/>
    </source>
</evidence>
<comment type="caution">
    <text evidence="7">The sequence shown here is derived from an EMBL/GenBank/DDBJ whole genome shotgun (WGS) entry which is preliminary data.</text>
</comment>
<dbReference type="Pfam" id="PF02653">
    <property type="entry name" value="BPD_transp_2"/>
    <property type="match status" value="1"/>
</dbReference>
<feature type="transmembrane region" description="Helical" evidence="6">
    <location>
        <begin position="116"/>
        <end position="139"/>
    </location>
</feature>
<dbReference type="PANTHER" id="PTHR47089:SF1">
    <property type="entry name" value="GUANOSINE ABC TRANSPORTER PERMEASE PROTEIN NUPP"/>
    <property type="match status" value="1"/>
</dbReference>
<evidence type="ECO:0000256" key="6">
    <source>
        <dbReference type="SAM" id="Phobius"/>
    </source>
</evidence>
<feature type="transmembrane region" description="Helical" evidence="6">
    <location>
        <begin position="93"/>
        <end position="110"/>
    </location>
</feature>
<dbReference type="RefSeq" id="WP_247029571.1">
    <property type="nucleotide sequence ID" value="NZ_JALKCH010000007.1"/>
</dbReference>
<comment type="subcellular location">
    <subcellularLocation>
        <location evidence="1">Cell membrane</location>
        <topology evidence="1">Multi-pass membrane protein</topology>
    </subcellularLocation>
</comment>
<feature type="transmembrane region" description="Helical" evidence="6">
    <location>
        <begin position="329"/>
        <end position="347"/>
    </location>
</feature>
<feature type="transmembrane region" description="Helical" evidence="6">
    <location>
        <begin position="203"/>
        <end position="226"/>
    </location>
</feature>